<dbReference type="AlphaFoldDB" id="A0A0A9A626"/>
<name>A0A0A9A626_ARUDO</name>
<proteinExistence type="predicted"/>
<reference evidence="2" key="1">
    <citation type="submission" date="2014-09" db="EMBL/GenBank/DDBJ databases">
        <authorList>
            <person name="Magalhaes I.L.F."/>
            <person name="Oliveira U."/>
            <person name="Santos F.R."/>
            <person name="Vidigal T.H.D.A."/>
            <person name="Brescovit A.D."/>
            <person name="Santos A.J."/>
        </authorList>
    </citation>
    <scope>NUCLEOTIDE SEQUENCE</scope>
    <source>
        <tissue evidence="2">Shoot tissue taken approximately 20 cm above the soil surface</tissue>
    </source>
</reference>
<dbReference type="EMBL" id="GBRH01250806">
    <property type="protein sequence ID" value="JAD47089.1"/>
    <property type="molecule type" value="Transcribed_RNA"/>
</dbReference>
<organism evidence="2">
    <name type="scientific">Arundo donax</name>
    <name type="common">Giant reed</name>
    <name type="synonym">Donax arundinaceus</name>
    <dbReference type="NCBI Taxonomy" id="35708"/>
    <lineage>
        <taxon>Eukaryota</taxon>
        <taxon>Viridiplantae</taxon>
        <taxon>Streptophyta</taxon>
        <taxon>Embryophyta</taxon>
        <taxon>Tracheophyta</taxon>
        <taxon>Spermatophyta</taxon>
        <taxon>Magnoliopsida</taxon>
        <taxon>Liliopsida</taxon>
        <taxon>Poales</taxon>
        <taxon>Poaceae</taxon>
        <taxon>PACMAD clade</taxon>
        <taxon>Arundinoideae</taxon>
        <taxon>Arundineae</taxon>
        <taxon>Arundo</taxon>
    </lineage>
</organism>
<reference evidence="2" key="2">
    <citation type="journal article" date="2015" name="Data Brief">
        <title>Shoot transcriptome of the giant reed, Arundo donax.</title>
        <authorList>
            <person name="Barrero R.A."/>
            <person name="Guerrero F.D."/>
            <person name="Moolhuijzen P."/>
            <person name="Goolsby J.A."/>
            <person name="Tidwell J."/>
            <person name="Bellgard S.E."/>
            <person name="Bellgard M.I."/>
        </authorList>
    </citation>
    <scope>NUCLEOTIDE SEQUENCE</scope>
    <source>
        <tissue evidence="2">Shoot tissue taken approximately 20 cm above the soil surface</tissue>
    </source>
</reference>
<accession>A0A0A9A626</accession>
<evidence type="ECO:0000256" key="1">
    <source>
        <dbReference type="SAM" id="MobiDB-lite"/>
    </source>
</evidence>
<sequence length="24" mass="2763">MCQRGIRKKKEEEENGSLVSPEQS</sequence>
<evidence type="ECO:0000313" key="2">
    <source>
        <dbReference type="EMBL" id="JAD47089.1"/>
    </source>
</evidence>
<protein>
    <submittedName>
        <fullName evidence="2">Uncharacterized protein</fullName>
    </submittedName>
</protein>
<feature type="region of interest" description="Disordered" evidence="1">
    <location>
        <begin position="1"/>
        <end position="24"/>
    </location>
</feature>